<evidence type="ECO:0000313" key="3">
    <source>
        <dbReference type="Proteomes" id="UP000305109"/>
    </source>
</evidence>
<dbReference type="RefSeq" id="WP_136909766.1">
    <property type="nucleotide sequence ID" value="NZ_JBITGO010000004.1"/>
</dbReference>
<keyword evidence="3" id="KW-1185">Reference proteome</keyword>
<feature type="transmembrane region" description="Helical" evidence="1">
    <location>
        <begin position="34"/>
        <end position="55"/>
    </location>
</feature>
<protein>
    <submittedName>
        <fullName evidence="2">Uncharacterized protein</fullName>
    </submittedName>
</protein>
<reference evidence="2 3" key="1">
    <citation type="submission" date="2019-04" db="EMBL/GenBank/DDBJ databases">
        <title>Rhodococcus oryzae sp. nov., a novel actinomycete isolated from rhizosphere soil of rice (Oryza sativa L.).</title>
        <authorList>
            <person name="Li C."/>
        </authorList>
    </citation>
    <scope>NUCLEOTIDE SEQUENCE [LARGE SCALE GENOMIC DNA]</scope>
    <source>
        <strain evidence="2 3">NEAU-CX67</strain>
    </source>
</reference>
<evidence type="ECO:0000313" key="2">
    <source>
        <dbReference type="EMBL" id="TJZ78578.1"/>
    </source>
</evidence>
<gene>
    <name evidence="2" type="ORF">FCG67_11185</name>
</gene>
<keyword evidence="1" id="KW-1133">Transmembrane helix</keyword>
<sequence>MRINERQALTAGLLLSMILGVVFGASAGSWTKGTVTLLVCVVATGLAFLVLRAVYKNRPQV</sequence>
<keyword evidence="1" id="KW-0472">Membrane</keyword>
<evidence type="ECO:0000256" key="1">
    <source>
        <dbReference type="SAM" id="Phobius"/>
    </source>
</evidence>
<organism evidence="2 3">
    <name type="scientific">Rhodococcus oryzae</name>
    <dbReference type="NCBI Taxonomy" id="2571143"/>
    <lineage>
        <taxon>Bacteria</taxon>
        <taxon>Bacillati</taxon>
        <taxon>Actinomycetota</taxon>
        <taxon>Actinomycetes</taxon>
        <taxon>Mycobacteriales</taxon>
        <taxon>Nocardiaceae</taxon>
        <taxon>Rhodococcus</taxon>
    </lineage>
</organism>
<name>A0ABY2RLE8_9NOCA</name>
<proteinExistence type="predicted"/>
<dbReference type="Proteomes" id="UP000305109">
    <property type="component" value="Unassembled WGS sequence"/>
</dbReference>
<comment type="caution">
    <text evidence="2">The sequence shown here is derived from an EMBL/GenBank/DDBJ whole genome shotgun (WGS) entry which is preliminary data.</text>
</comment>
<dbReference type="EMBL" id="SUMD01000004">
    <property type="protein sequence ID" value="TJZ78578.1"/>
    <property type="molecule type" value="Genomic_DNA"/>
</dbReference>
<keyword evidence="1" id="KW-0812">Transmembrane</keyword>
<accession>A0ABY2RLE8</accession>